<evidence type="ECO:0000256" key="2">
    <source>
        <dbReference type="SAM" id="Phobius"/>
    </source>
</evidence>
<reference evidence="3 4" key="1">
    <citation type="journal article" date="2013" name="Genome Announc.">
        <title>Genome sequences for three denitrifying bacterial strains isolated from a uranium- and nitrate-contaminated subsurface environment.</title>
        <authorList>
            <person name="Venkatramanan R."/>
            <person name="Prakash O."/>
            <person name="Woyke T."/>
            <person name="Chain P."/>
            <person name="Goodwin L.A."/>
            <person name="Watson D."/>
            <person name="Brooks S."/>
            <person name="Kostka J.E."/>
            <person name="Green S.J."/>
        </authorList>
    </citation>
    <scope>NUCLEOTIDE SEQUENCE [LARGE SCALE GENOMIC DNA]</scope>
    <source>
        <strain evidence="3 4">1NES1</strain>
    </source>
</reference>
<keyword evidence="2" id="KW-0472">Membrane</keyword>
<evidence type="ECO:0000313" key="4">
    <source>
        <dbReference type="Proteomes" id="UP000005952"/>
    </source>
</evidence>
<dbReference type="HOGENOM" id="CLU_139090_0_0_5"/>
<dbReference type="AlphaFoldDB" id="N0BEU9"/>
<feature type="transmembrane region" description="Helical" evidence="2">
    <location>
        <begin position="107"/>
        <end position="125"/>
    </location>
</feature>
<feature type="region of interest" description="Disordered" evidence="1">
    <location>
        <begin position="139"/>
        <end position="161"/>
    </location>
</feature>
<organism evidence="3 4">
    <name type="scientific">Hyphomicrobium denitrificans 1NES1</name>
    <dbReference type="NCBI Taxonomy" id="670307"/>
    <lineage>
        <taxon>Bacteria</taxon>
        <taxon>Pseudomonadati</taxon>
        <taxon>Pseudomonadota</taxon>
        <taxon>Alphaproteobacteria</taxon>
        <taxon>Hyphomicrobiales</taxon>
        <taxon>Hyphomicrobiaceae</taxon>
        <taxon>Hyphomicrobium</taxon>
    </lineage>
</organism>
<keyword evidence="2" id="KW-1133">Transmembrane helix</keyword>
<dbReference type="OrthoDB" id="8247010at2"/>
<sequence>MEKPRVRVYLDGGAQPIVDRELPTDVALDTTGLADGPHVLTILARGESGGEGVKEIPFMVHNGPGIIVSGLQPHSTRRGNIRFTVDAFSADDPFDPRRAEARSSIPVWVWVLSLFVVAWSVWYAARMLDVPAEFAQTPTYSNQSLSPVSGNSSDRTAEPPH</sequence>
<gene>
    <name evidence="3" type="ORF">HYPDE_34868</name>
</gene>
<dbReference type="eggNOG" id="COG2010">
    <property type="taxonomic scope" value="Bacteria"/>
</dbReference>
<dbReference type="STRING" id="670307.HYPDE_34868"/>
<dbReference type="KEGG" id="hdt:HYPDE_34868"/>
<keyword evidence="4" id="KW-1185">Reference proteome</keyword>
<dbReference type="EMBL" id="CP005587">
    <property type="protein sequence ID" value="AGK58645.1"/>
    <property type="molecule type" value="Genomic_DNA"/>
</dbReference>
<evidence type="ECO:0008006" key="5">
    <source>
        <dbReference type="Google" id="ProtNLM"/>
    </source>
</evidence>
<feature type="compositionally biased region" description="Polar residues" evidence="1">
    <location>
        <begin position="139"/>
        <end position="154"/>
    </location>
</feature>
<dbReference type="RefSeq" id="WP_015598668.1">
    <property type="nucleotide sequence ID" value="NC_021172.1"/>
</dbReference>
<evidence type="ECO:0000256" key="1">
    <source>
        <dbReference type="SAM" id="MobiDB-lite"/>
    </source>
</evidence>
<proteinExistence type="predicted"/>
<evidence type="ECO:0000313" key="3">
    <source>
        <dbReference type="EMBL" id="AGK58645.1"/>
    </source>
</evidence>
<dbReference type="Proteomes" id="UP000005952">
    <property type="component" value="Chromosome"/>
</dbReference>
<name>N0BEU9_9HYPH</name>
<accession>N0BEU9</accession>
<protein>
    <recommendedName>
        <fullName evidence="5">Cytochrome C</fullName>
    </recommendedName>
</protein>
<keyword evidence="2" id="KW-0812">Transmembrane</keyword>